<dbReference type="GO" id="GO:0055070">
    <property type="term" value="P:copper ion homeostasis"/>
    <property type="evidence" value="ECO:0007669"/>
    <property type="project" value="TreeGrafter"/>
</dbReference>
<dbReference type="GO" id="GO:0005507">
    <property type="term" value="F:copper ion binding"/>
    <property type="evidence" value="ECO:0007669"/>
    <property type="project" value="TreeGrafter"/>
</dbReference>
<dbReference type="PANTHER" id="PTHR43520:SF8">
    <property type="entry name" value="P-TYPE CU(+) TRANSPORTER"/>
    <property type="match status" value="1"/>
</dbReference>
<dbReference type="Gene3D" id="3.40.1110.10">
    <property type="entry name" value="Calcium-transporting ATPase, cytoplasmic domain N"/>
    <property type="match status" value="1"/>
</dbReference>
<feature type="transmembrane region" description="Helical" evidence="6">
    <location>
        <begin position="235"/>
        <end position="254"/>
    </location>
</feature>
<dbReference type="InterPro" id="IPR023214">
    <property type="entry name" value="HAD_sf"/>
</dbReference>
<protein>
    <recommendedName>
        <fullName evidence="8">HMA domain-containing protein</fullName>
    </recommendedName>
</protein>
<dbReference type="GO" id="GO:0016020">
    <property type="term" value="C:membrane"/>
    <property type="evidence" value="ECO:0007669"/>
    <property type="project" value="UniProtKB-SubCell"/>
</dbReference>
<evidence type="ECO:0000256" key="1">
    <source>
        <dbReference type="ARBA" id="ARBA00004370"/>
    </source>
</evidence>
<name>X1M8Y0_9ZZZZ</name>
<dbReference type="PRINTS" id="PR00119">
    <property type="entry name" value="CATATPASE"/>
</dbReference>
<keyword evidence="4 6" id="KW-1133">Transmembrane helix</keyword>
<dbReference type="NCBIfam" id="TIGR01494">
    <property type="entry name" value="ATPase_P-type"/>
    <property type="match status" value="1"/>
</dbReference>
<dbReference type="PANTHER" id="PTHR43520">
    <property type="entry name" value="ATP7, ISOFORM B"/>
    <property type="match status" value="1"/>
</dbReference>
<proteinExistence type="predicted"/>
<evidence type="ECO:0000256" key="5">
    <source>
        <dbReference type="ARBA" id="ARBA00023136"/>
    </source>
</evidence>
<organism evidence="7">
    <name type="scientific">marine sediment metagenome</name>
    <dbReference type="NCBI Taxonomy" id="412755"/>
    <lineage>
        <taxon>unclassified sequences</taxon>
        <taxon>metagenomes</taxon>
        <taxon>ecological metagenomes</taxon>
    </lineage>
</organism>
<evidence type="ECO:0000256" key="6">
    <source>
        <dbReference type="SAM" id="Phobius"/>
    </source>
</evidence>
<dbReference type="EMBL" id="BARV01009617">
    <property type="protein sequence ID" value="GAI02814.1"/>
    <property type="molecule type" value="Genomic_DNA"/>
</dbReference>
<evidence type="ECO:0000256" key="2">
    <source>
        <dbReference type="ARBA" id="ARBA00022692"/>
    </source>
</evidence>
<dbReference type="GO" id="GO:0043682">
    <property type="term" value="F:P-type divalent copper transporter activity"/>
    <property type="evidence" value="ECO:0007669"/>
    <property type="project" value="TreeGrafter"/>
</dbReference>
<dbReference type="Gene3D" id="3.40.50.1000">
    <property type="entry name" value="HAD superfamily/HAD-like"/>
    <property type="match status" value="1"/>
</dbReference>
<dbReference type="SUPFAM" id="SSF56784">
    <property type="entry name" value="HAD-like"/>
    <property type="match status" value="1"/>
</dbReference>
<feature type="non-terminal residue" evidence="7">
    <location>
        <position position="1"/>
    </location>
</feature>
<evidence type="ECO:0000313" key="7">
    <source>
        <dbReference type="EMBL" id="GAI02814.1"/>
    </source>
</evidence>
<keyword evidence="3" id="KW-1278">Translocase</keyword>
<keyword evidence="5 6" id="KW-0472">Membrane</keyword>
<evidence type="ECO:0000256" key="4">
    <source>
        <dbReference type="ARBA" id="ARBA00022989"/>
    </source>
</evidence>
<dbReference type="Pfam" id="PF00702">
    <property type="entry name" value="Hydrolase"/>
    <property type="match status" value="1"/>
</dbReference>
<dbReference type="GO" id="GO:0005524">
    <property type="term" value="F:ATP binding"/>
    <property type="evidence" value="ECO:0007669"/>
    <property type="project" value="InterPro"/>
</dbReference>
<sequence length="263" mass="28120">AQQAEPVVVKNIAARPGFGLQADLDGRRLLVGNRSLMESEGVAFGQALTPAEQEMNKGRTVIFAALDTELVGLISVADKLRSDAREVVTKLRSSMSRVTMLSGDNRRTAEGVAGSVGLDSFEAEIRPDQKQIIVESYRKAGFKVAMVGDGINDAPALAAADVGVAIGSGTDVAVETADVVLVRPELSTLVKMFEVARSTLRIIKQNLFWAFFYNVAAIPLAAGLFYPLFGWTLSPTIAAAAMAFSSVFVVTNSLRLNRLELSK</sequence>
<dbReference type="InterPro" id="IPR023299">
    <property type="entry name" value="ATPase_P-typ_cyto_dom_N"/>
</dbReference>
<dbReference type="InterPro" id="IPR001757">
    <property type="entry name" value="P_typ_ATPase"/>
</dbReference>
<dbReference type="InterPro" id="IPR036412">
    <property type="entry name" value="HAD-like_sf"/>
</dbReference>
<comment type="subcellular location">
    <subcellularLocation>
        <location evidence="1">Membrane</location>
    </subcellularLocation>
</comment>
<evidence type="ECO:0008006" key="8">
    <source>
        <dbReference type="Google" id="ProtNLM"/>
    </source>
</evidence>
<dbReference type="PRINTS" id="PR00120">
    <property type="entry name" value="HATPASE"/>
</dbReference>
<keyword evidence="2 6" id="KW-0812">Transmembrane</keyword>
<gene>
    <name evidence="7" type="ORF">S06H3_18905</name>
</gene>
<accession>X1M8Y0</accession>
<comment type="caution">
    <text evidence="7">The sequence shown here is derived from an EMBL/GenBank/DDBJ whole genome shotgun (WGS) entry which is preliminary data.</text>
</comment>
<evidence type="ECO:0000256" key="3">
    <source>
        <dbReference type="ARBA" id="ARBA00022967"/>
    </source>
</evidence>
<dbReference type="AlphaFoldDB" id="X1M8Y0"/>
<reference evidence="7" key="1">
    <citation type="journal article" date="2014" name="Front. Microbiol.">
        <title>High frequency of phylogenetically diverse reductive dehalogenase-homologous genes in deep subseafloor sedimentary metagenomes.</title>
        <authorList>
            <person name="Kawai M."/>
            <person name="Futagami T."/>
            <person name="Toyoda A."/>
            <person name="Takaki Y."/>
            <person name="Nishi S."/>
            <person name="Hori S."/>
            <person name="Arai W."/>
            <person name="Tsubouchi T."/>
            <person name="Morono Y."/>
            <person name="Uchiyama I."/>
            <person name="Ito T."/>
            <person name="Fujiyama A."/>
            <person name="Inagaki F."/>
            <person name="Takami H."/>
        </authorList>
    </citation>
    <scope>NUCLEOTIDE SEQUENCE</scope>
    <source>
        <strain evidence="7">Expedition CK06-06</strain>
    </source>
</reference>
<feature type="transmembrane region" description="Helical" evidence="6">
    <location>
        <begin position="207"/>
        <end position="229"/>
    </location>
</feature>
<dbReference type="GO" id="GO:0016887">
    <property type="term" value="F:ATP hydrolysis activity"/>
    <property type="evidence" value="ECO:0007669"/>
    <property type="project" value="InterPro"/>
</dbReference>